<dbReference type="EMBL" id="JAINUG010000002">
    <property type="protein sequence ID" value="KAJ8418147.1"/>
    <property type="molecule type" value="Genomic_DNA"/>
</dbReference>
<name>A0AAD7TCL2_9TELE</name>
<dbReference type="AlphaFoldDB" id="A0AAD7TCL2"/>
<accession>A0AAD7TCL2</accession>
<gene>
    <name evidence="1" type="ORF">AAFF_G00138560</name>
</gene>
<keyword evidence="2" id="KW-1185">Reference proteome</keyword>
<reference evidence="1" key="1">
    <citation type="journal article" date="2023" name="Science">
        <title>Genome structures resolve the early diversification of teleost fishes.</title>
        <authorList>
            <person name="Parey E."/>
            <person name="Louis A."/>
            <person name="Montfort J."/>
            <person name="Bouchez O."/>
            <person name="Roques C."/>
            <person name="Iampietro C."/>
            <person name="Lluch J."/>
            <person name="Castinel A."/>
            <person name="Donnadieu C."/>
            <person name="Desvignes T."/>
            <person name="Floi Bucao C."/>
            <person name="Jouanno E."/>
            <person name="Wen M."/>
            <person name="Mejri S."/>
            <person name="Dirks R."/>
            <person name="Jansen H."/>
            <person name="Henkel C."/>
            <person name="Chen W.J."/>
            <person name="Zahm M."/>
            <person name="Cabau C."/>
            <person name="Klopp C."/>
            <person name="Thompson A.W."/>
            <person name="Robinson-Rechavi M."/>
            <person name="Braasch I."/>
            <person name="Lecointre G."/>
            <person name="Bobe J."/>
            <person name="Postlethwait J.H."/>
            <person name="Berthelot C."/>
            <person name="Roest Crollius H."/>
            <person name="Guiguen Y."/>
        </authorList>
    </citation>
    <scope>NUCLEOTIDE SEQUENCE</scope>
    <source>
        <strain evidence="1">NC1722</strain>
    </source>
</reference>
<protein>
    <submittedName>
        <fullName evidence="1">Uncharacterized protein</fullName>
    </submittedName>
</protein>
<organism evidence="1 2">
    <name type="scientific">Aldrovandia affinis</name>
    <dbReference type="NCBI Taxonomy" id="143900"/>
    <lineage>
        <taxon>Eukaryota</taxon>
        <taxon>Metazoa</taxon>
        <taxon>Chordata</taxon>
        <taxon>Craniata</taxon>
        <taxon>Vertebrata</taxon>
        <taxon>Euteleostomi</taxon>
        <taxon>Actinopterygii</taxon>
        <taxon>Neopterygii</taxon>
        <taxon>Teleostei</taxon>
        <taxon>Notacanthiformes</taxon>
        <taxon>Halosauridae</taxon>
        <taxon>Aldrovandia</taxon>
    </lineage>
</organism>
<dbReference type="Proteomes" id="UP001221898">
    <property type="component" value="Unassembled WGS sequence"/>
</dbReference>
<comment type="caution">
    <text evidence="1">The sequence shown here is derived from an EMBL/GenBank/DDBJ whole genome shotgun (WGS) entry which is preliminary data.</text>
</comment>
<sequence length="100" mass="11446">MTLRSCHRSVKAISSIYLARRQSCQSRQRLGSQRSALCVRRAMLMRSAVGSRVKGPFRWTRSLSVWLPPPQEVWQAAQRCSWDRCIALVPLFSRAEDVGL</sequence>
<proteinExistence type="predicted"/>
<evidence type="ECO:0000313" key="2">
    <source>
        <dbReference type="Proteomes" id="UP001221898"/>
    </source>
</evidence>
<evidence type="ECO:0000313" key="1">
    <source>
        <dbReference type="EMBL" id="KAJ8418147.1"/>
    </source>
</evidence>